<comment type="caution">
    <text evidence="2">The sequence shown here is derived from an EMBL/GenBank/DDBJ whole genome shotgun (WGS) entry which is preliminary data.</text>
</comment>
<dbReference type="InterPro" id="IPR036291">
    <property type="entry name" value="NAD(P)-bd_dom_sf"/>
</dbReference>
<dbReference type="Pfam" id="PF13460">
    <property type="entry name" value="NAD_binding_10"/>
    <property type="match status" value="1"/>
</dbReference>
<accession>A0A919J8Y0</accession>
<evidence type="ECO:0000313" key="3">
    <source>
        <dbReference type="Proteomes" id="UP000598174"/>
    </source>
</evidence>
<dbReference type="SUPFAM" id="SSF51735">
    <property type="entry name" value="NAD(P)-binding Rossmann-fold domains"/>
    <property type="match status" value="1"/>
</dbReference>
<evidence type="ECO:0000313" key="2">
    <source>
        <dbReference type="EMBL" id="GIE12741.1"/>
    </source>
</evidence>
<gene>
    <name evidence="2" type="ORF">Afe05nite_45810</name>
</gene>
<dbReference type="Proteomes" id="UP000598174">
    <property type="component" value="Unassembled WGS sequence"/>
</dbReference>
<keyword evidence="3" id="KW-1185">Reference proteome</keyword>
<dbReference type="Gene3D" id="3.40.50.720">
    <property type="entry name" value="NAD(P)-binding Rossmann-like Domain"/>
    <property type="match status" value="1"/>
</dbReference>
<proteinExistence type="predicted"/>
<dbReference type="EMBL" id="BOMM01000040">
    <property type="protein sequence ID" value="GIE12741.1"/>
    <property type="molecule type" value="Genomic_DNA"/>
</dbReference>
<dbReference type="PANTHER" id="PTHR15020">
    <property type="entry name" value="FLAVIN REDUCTASE-RELATED"/>
    <property type="match status" value="1"/>
</dbReference>
<protein>
    <submittedName>
        <fullName evidence="2">NAD-dependent dehydratase</fullName>
    </submittedName>
</protein>
<reference evidence="2" key="1">
    <citation type="submission" date="2021-01" db="EMBL/GenBank/DDBJ databases">
        <title>Whole genome shotgun sequence of Actinoplanes ferrugineus NBRC 15555.</title>
        <authorList>
            <person name="Komaki H."/>
            <person name="Tamura T."/>
        </authorList>
    </citation>
    <scope>NUCLEOTIDE SEQUENCE</scope>
    <source>
        <strain evidence="2">NBRC 15555</strain>
    </source>
</reference>
<dbReference type="InterPro" id="IPR016040">
    <property type="entry name" value="NAD(P)-bd_dom"/>
</dbReference>
<feature type="domain" description="NAD(P)-binding" evidence="1">
    <location>
        <begin position="4"/>
        <end position="188"/>
    </location>
</feature>
<name>A0A919J8Y0_9ACTN</name>
<organism evidence="2 3">
    <name type="scientific">Paractinoplanes ferrugineus</name>
    <dbReference type="NCBI Taxonomy" id="113564"/>
    <lineage>
        <taxon>Bacteria</taxon>
        <taxon>Bacillati</taxon>
        <taxon>Actinomycetota</taxon>
        <taxon>Actinomycetes</taxon>
        <taxon>Micromonosporales</taxon>
        <taxon>Micromonosporaceae</taxon>
        <taxon>Paractinoplanes</taxon>
    </lineage>
</organism>
<dbReference type="PANTHER" id="PTHR15020:SF50">
    <property type="entry name" value="UPF0659 PROTEIN YMR090W"/>
    <property type="match status" value="1"/>
</dbReference>
<sequence>MGITTGLGARLADQLRARGDRPIGLVHRLEQRDDLRASGVDALVVNESGEGHAELWGALTGAGGVVLATGSGTETAGPSAGRAGASGLLMMAAEAAGVARFVLISSLLPGRALRESLGDGLPAYLSAKRAAEQELRERALSWCVVRPGRLTDEPATGLVSVRGGEDPRPDGTIPRADLAAVIVEVLTADPPVTGLLAVGAGSEPVTTALRSVHAG</sequence>
<dbReference type="RefSeq" id="WP_344223230.1">
    <property type="nucleotide sequence ID" value="NZ_BAAABP010000022.1"/>
</dbReference>
<evidence type="ECO:0000259" key="1">
    <source>
        <dbReference type="Pfam" id="PF13460"/>
    </source>
</evidence>
<dbReference type="AlphaFoldDB" id="A0A919J8Y0"/>